<evidence type="ECO:0000313" key="1">
    <source>
        <dbReference type="EMBL" id="TDU70866.1"/>
    </source>
</evidence>
<organism evidence="1 2">
    <name type="scientific">Prosthecobacter fusiformis</name>
    <dbReference type="NCBI Taxonomy" id="48464"/>
    <lineage>
        <taxon>Bacteria</taxon>
        <taxon>Pseudomonadati</taxon>
        <taxon>Verrucomicrobiota</taxon>
        <taxon>Verrucomicrobiia</taxon>
        <taxon>Verrucomicrobiales</taxon>
        <taxon>Verrucomicrobiaceae</taxon>
        <taxon>Prosthecobacter</taxon>
    </lineage>
</organism>
<protein>
    <submittedName>
        <fullName evidence="1">Uncharacterized protein</fullName>
    </submittedName>
</protein>
<name>A0A4R7S0A8_9BACT</name>
<comment type="caution">
    <text evidence="1">The sequence shown here is derived from an EMBL/GenBank/DDBJ whole genome shotgun (WGS) entry which is preliminary data.</text>
</comment>
<dbReference type="EMBL" id="SOCA01000003">
    <property type="protein sequence ID" value="TDU70866.1"/>
    <property type="molecule type" value="Genomic_DNA"/>
</dbReference>
<sequence>MVRCALFTQIDKDWVEADNANMAAVISAPKSWVASVGRLSLPKKTERRLHALMERNNDGQLTATERRELAALVEWSENVSLIRAEALKLLGRQPA</sequence>
<evidence type="ECO:0000313" key="2">
    <source>
        <dbReference type="Proteomes" id="UP000295662"/>
    </source>
</evidence>
<gene>
    <name evidence="1" type="ORF">EI77_01984</name>
</gene>
<proteinExistence type="predicted"/>
<dbReference type="AlphaFoldDB" id="A0A4R7S0A8"/>
<reference evidence="1 2" key="1">
    <citation type="submission" date="2019-03" db="EMBL/GenBank/DDBJ databases">
        <title>Genomic Encyclopedia of Archaeal and Bacterial Type Strains, Phase II (KMG-II): from individual species to whole genera.</title>
        <authorList>
            <person name="Goeker M."/>
        </authorList>
    </citation>
    <scope>NUCLEOTIDE SEQUENCE [LARGE SCALE GENOMIC DNA]</scope>
    <source>
        <strain evidence="1 2">ATCC 25309</strain>
    </source>
</reference>
<keyword evidence="2" id="KW-1185">Reference proteome</keyword>
<accession>A0A4R7S0A8</accession>
<dbReference type="Proteomes" id="UP000295662">
    <property type="component" value="Unassembled WGS sequence"/>
</dbReference>